<sequence length="109" mass="11813">MEKGKSVKVNEALAKLESGDSTDIETITKKLDIILAEDPLFAEELRILGQEIQAGEISQVGLDDFEAGELDAEIDQIVKGKTTTKTEQIGTKGVRVTGKATIKIKQNID</sequence>
<name>A0A510PJ22_MICAE</name>
<accession>A0A510PJ22</accession>
<dbReference type="RefSeq" id="WP_002763528.1">
    <property type="nucleotide sequence ID" value="NZ_BHVU01000139.1"/>
</dbReference>
<comment type="caution">
    <text evidence="1">The sequence shown here is derived from an EMBL/GenBank/DDBJ whole genome shotgun (WGS) entry which is preliminary data.</text>
</comment>
<gene>
    <name evidence="1" type="ORF">MAE30S32_24800</name>
</gene>
<dbReference type="Proteomes" id="UP000321223">
    <property type="component" value="Unassembled WGS sequence"/>
</dbReference>
<dbReference type="EMBL" id="BHVU01000139">
    <property type="protein sequence ID" value="GCA93828.1"/>
    <property type="molecule type" value="Genomic_DNA"/>
</dbReference>
<organism evidence="1 2">
    <name type="scientific">Microcystis aeruginosa 11-30S32</name>
    <dbReference type="NCBI Taxonomy" id="2358142"/>
    <lineage>
        <taxon>Bacteria</taxon>
        <taxon>Bacillati</taxon>
        <taxon>Cyanobacteriota</taxon>
        <taxon>Cyanophyceae</taxon>
        <taxon>Oscillatoriophycideae</taxon>
        <taxon>Chroococcales</taxon>
        <taxon>Microcystaceae</taxon>
        <taxon>Microcystis</taxon>
    </lineage>
</organism>
<reference evidence="1 2" key="1">
    <citation type="journal article" date="2019" name="Appl. Environ. Microbiol.">
        <title>Co-occurrence of broad and narrow host-range viruses infecting the toxic bloom-forming cyanobacterium Microcystis aeruginosa.</title>
        <authorList>
            <person name="Morimoto D."/>
            <person name="Tominaga K."/>
            <person name="Nishimura Y."/>
            <person name="Yoshida N."/>
            <person name="Kimura S."/>
            <person name="Sako Y."/>
            <person name="Yoshida T."/>
        </authorList>
    </citation>
    <scope>NUCLEOTIDE SEQUENCE [LARGE SCALE GENOMIC DNA]</scope>
    <source>
        <strain evidence="1 2">11-30S32</strain>
    </source>
</reference>
<proteinExistence type="predicted"/>
<dbReference type="AlphaFoldDB" id="A0A510PJ22"/>
<evidence type="ECO:0000313" key="2">
    <source>
        <dbReference type="Proteomes" id="UP000321223"/>
    </source>
</evidence>
<protein>
    <submittedName>
        <fullName evidence="1">Uncharacterized protein</fullName>
    </submittedName>
</protein>
<evidence type="ECO:0000313" key="1">
    <source>
        <dbReference type="EMBL" id="GCA93828.1"/>
    </source>
</evidence>